<dbReference type="AlphaFoldDB" id="A0A096B4S9"/>
<organism evidence="1 2">
    <name type="scientific">Flavonifractor plautii 1_3_50AFAA</name>
    <dbReference type="NCBI Taxonomy" id="742738"/>
    <lineage>
        <taxon>Bacteria</taxon>
        <taxon>Bacillati</taxon>
        <taxon>Bacillota</taxon>
        <taxon>Clostridia</taxon>
        <taxon>Eubacteriales</taxon>
        <taxon>Oscillospiraceae</taxon>
        <taxon>Flavonifractor</taxon>
    </lineage>
</organism>
<comment type="caution">
    <text evidence="1">The sequence shown here is derived from an EMBL/GenBank/DDBJ whole genome shotgun (WGS) entry which is preliminary data.</text>
</comment>
<dbReference type="Proteomes" id="UP000029585">
    <property type="component" value="Unassembled WGS sequence"/>
</dbReference>
<evidence type="ECO:0000313" key="2">
    <source>
        <dbReference type="Proteomes" id="UP000029585"/>
    </source>
</evidence>
<accession>A0A096B4S9</accession>
<protein>
    <submittedName>
        <fullName evidence="1">Uncharacterized protein</fullName>
    </submittedName>
</protein>
<dbReference type="RefSeq" id="WP_009260884.1">
    <property type="nucleotide sequence ID" value="NZ_KN174164.1"/>
</dbReference>
<proteinExistence type="predicted"/>
<dbReference type="PATRIC" id="fig|742738.3.peg.2963"/>
<sequence>MNANVNYIGMVNLLCALRDASIISEAEARKIAARLRVETGADVIYPPQ</sequence>
<evidence type="ECO:0000313" key="1">
    <source>
        <dbReference type="EMBL" id="KGF54378.1"/>
    </source>
</evidence>
<gene>
    <name evidence="1" type="ORF">HMPREF9460_02882</name>
</gene>
<keyword evidence="2" id="KW-1185">Reference proteome</keyword>
<name>A0A096B4S9_FLAPL</name>
<dbReference type="EMBL" id="ADLO01000089">
    <property type="protein sequence ID" value="KGF54378.1"/>
    <property type="molecule type" value="Genomic_DNA"/>
</dbReference>
<reference evidence="1 2" key="1">
    <citation type="submission" date="2011-08" db="EMBL/GenBank/DDBJ databases">
        <title>The Genome Sequence of Clostridium orbiscindens 1_3_50AFAA.</title>
        <authorList>
            <consortium name="The Broad Institute Genome Sequencing Platform"/>
            <person name="Earl A."/>
            <person name="Ward D."/>
            <person name="Feldgarden M."/>
            <person name="Gevers D."/>
            <person name="Daigneault M."/>
            <person name="Strauss J."/>
            <person name="Allen-Vercoe E."/>
            <person name="Young S.K."/>
            <person name="Zeng Q."/>
            <person name="Gargeya S."/>
            <person name="Fitzgerald M."/>
            <person name="Haas B."/>
            <person name="Abouelleil A."/>
            <person name="Alvarado L."/>
            <person name="Arachchi H.M."/>
            <person name="Berlin A."/>
            <person name="Brown A."/>
            <person name="Chapman S.B."/>
            <person name="Chen Z."/>
            <person name="Dunbar C."/>
            <person name="Freedman E."/>
            <person name="Gearin G."/>
            <person name="Gellesch M."/>
            <person name="Goldberg J."/>
            <person name="Griggs A."/>
            <person name="Gujja S."/>
            <person name="Heiman D."/>
            <person name="Howarth C."/>
            <person name="Larson L."/>
            <person name="Lui A."/>
            <person name="MacDonald P.J.P."/>
            <person name="Montmayeur A."/>
            <person name="Murphy C."/>
            <person name="Neiman D."/>
            <person name="Pearson M."/>
            <person name="Priest M."/>
            <person name="Roberts A."/>
            <person name="Saif S."/>
            <person name="Shea T."/>
            <person name="Shenoy N."/>
            <person name="Sisk P."/>
            <person name="Stolte C."/>
            <person name="Sykes S."/>
            <person name="Wortman J."/>
            <person name="Nusbaum C."/>
            <person name="Birren B."/>
        </authorList>
    </citation>
    <scope>NUCLEOTIDE SEQUENCE [LARGE SCALE GENOMIC DNA]</scope>
    <source>
        <strain evidence="1 2">1_3_50AFAA</strain>
    </source>
</reference>
<dbReference type="HOGENOM" id="CLU_3169379_0_0_9"/>